<gene>
    <name evidence="1" type="ORF">LCGC14_2714140</name>
</gene>
<dbReference type="EMBL" id="LAZR01048709">
    <property type="protein sequence ID" value="KKK91316.1"/>
    <property type="molecule type" value="Genomic_DNA"/>
</dbReference>
<organism evidence="1">
    <name type="scientific">marine sediment metagenome</name>
    <dbReference type="NCBI Taxonomy" id="412755"/>
    <lineage>
        <taxon>unclassified sequences</taxon>
        <taxon>metagenomes</taxon>
        <taxon>ecological metagenomes</taxon>
    </lineage>
</organism>
<comment type="caution">
    <text evidence="1">The sequence shown here is derived from an EMBL/GenBank/DDBJ whole genome shotgun (WGS) entry which is preliminary data.</text>
</comment>
<reference evidence="1" key="1">
    <citation type="journal article" date="2015" name="Nature">
        <title>Complex archaea that bridge the gap between prokaryotes and eukaryotes.</title>
        <authorList>
            <person name="Spang A."/>
            <person name="Saw J.H."/>
            <person name="Jorgensen S.L."/>
            <person name="Zaremba-Niedzwiedzka K."/>
            <person name="Martijn J."/>
            <person name="Lind A.E."/>
            <person name="van Eijk R."/>
            <person name="Schleper C."/>
            <person name="Guy L."/>
            <person name="Ettema T.J."/>
        </authorList>
    </citation>
    <scope>NUCLEOTIDE SEQUENCE</scope>
</reference>
<protein>
    <submittedName>
        <fullName evidence="1">Uncharacterized protein</fullName>
    </submittedName>
</protein>
<dbReference type="AlphaFoldDB" id="A0A0F9C3T0"/>
<sequence>MSGANETRCFCCKGPVKVMEGGYDVCPKCPGWCPSCGKCE</sequence>
<name>A0A0F9C3T0_9ZZZZ</name>
<accession>A0A0F9C3T0</accession>
<feature type="non-terminal residue" evidence="1">
    <location>
        <position position="40"/>
    </location>
</feature>
<evidence type="ECO:0000313" key="1">
    <source>
        <dbReference type="EMBL" id="KKK91316.1"/>
    </source>
</evidence>
<proteinExistence type="predicted"/>